<dbReference type="InterPro" id="IPR030474">
    <property type="entry name" value="IL-6/GCSF/MGF"/>
</dbReference>
<dbReference type="Proteomes" id="UP000812440">
    <property type="component" value="Chromosome 6"/>
</dbReference>
<proteinExistence type="inferred from homology"/>
<evidence type="ECO:0000313" key="6">
    <source>
        <dbReference type="Proteomes" id="UP000812440"/>
    </source>
</evidence>
<dbReference type="GO" id="GO:0005125">
    <property type="term" value="F:cytokine activity"/>
    <property type="evidence" value="ECO:0007669"/>
    <property type="project" value="InterPro"/>
</dbReference>
<dbReference type="GO" id="GO:0006953">
    <property type="term" value="P:acute-phase response"/>
    <property type="evidence" value="ECO:0007669"/>
    <property type="project" value="UniProtKB-KW"/>
</dbReference>
<dbReference type="PRINTS" id="PR00433">
    <property type="entry name" value="IL6GCSFMGF"/>
</dbReference>
<comment type="caution">
    <text evidence="5">The sequence shown here is derived from an EMBL/GenBank/DDBJ whole genome shotgun (WGS) entry which is preliminary data.</text>
</comment>
<dbReference type="GO" id="GO:0030154">
    <property type="term" value="P:cell differentiation"/>
    <property type="evidence" value="ECO:0007669"/>
    <property type="project" value="InterPro"/>
</dbReference>
<evidence type="ECO:0000256" key="3">
    <source>
        <dbReference type="ARBA" id="ARBA00022486"/>
    </source>
</evidence>
<dbReference type="GO" id="GO:0006955">
    <property type="term" value="P:immune response"/>
    <property type="evidence" value="ECO:0007669"/>
    <property type="project" value="InterPro"/>
</dbReference>
<evidence type="ECO:0000313" key="5">
    <source>
        <dbReference type="EMBL" id="KAG8443030.1"/>
    </source>
</evidence>
<dbReference type="EMBL" id="JAACNH010000005">
    <property type="protein sequence ID" value="KAG8443030.1"/>
    <property type="molecule type" value="Genomic_DNA"/>
</dbReference>
<evidence type="ECO:0000256" key="2">
    <source>
        <dbReference type="ARBA" id="ARBA00019464"/>
    </source>
</evidence>
<gene>
    <name evidence="5" type="ORF">GDO86_011736</name>
</gene>
<accession>A0A8T2JI74</accession>
<sequence>MLDLFGCPPAHFLQHLRESAEERQQGEGGRCVSRAVSMLCEDHSVCANSVEMLAENTLELPKITTEDRCYSSGFRKEKCLQKIHNDLLKYKIYLVHVKETFTSDKNIVEAIEYKTSILAETVQKMMKRSKIESNENKTQNTTQITQVLKSENIWIQKVTNRLILQGFIDFIQKTARVIRFIGTFHGGKKD</sequence>
<dbReference type="Gene3D" id="1.20.1250.10">
    <property type="match status" value="1"/>
</dbReference>
<dbReference type="InterPro" id="IPR003574">
    <property type="entry name" value="IL-6-like"/>
</dbReference>
<organism evidence="5 6">
    <name type="scientific">Hymenochirus boettgeri</name>
    <name type="common">Congo dwarf clawed frog</name>
    <dbReference type="NCBI Taxonomy" id="247094"/>
    <lineage>
        <taxon>Eukaryota</taxon>
        <taxon>Metazoa</taxon>
        <taxon>Chordata</taxon>
        <taxon>Craniata</taxon>
        <taxon>Vertebrata</taxon>
        <taxon>Euteleostomi</taxon>
        <taxon>Amphibia</taxon>
        <taxon>Batrachia</taxon>
        <taxon>Anura</taxon>
        <taxon>Pipoidea</taxon>
        <taxon>Pipidae</taxon>
        <taxon>Pipinae</taxon>
        <taxon>Hymenochirus</taxon>
    </lineage>
</organism>
<dbReference type="Pfam" id="PF00489">
    <property type="entry name" value="IL6"/>
    <property type="match status" value="1"/>
</dbReference>
<keyword evidence="3" id="KW-0011">Acute phase</keyword>
<dbReference type="SUPFAM" id="SSF47266">
    <property type="entry name" value="4-helical cytokines"/>
    <property type="match status" value="1"/>
</dbReference>
<comment type="similarity">
    <text evidence="1">Belongs to the IL-6 superfamily.</text>
</comment>
<keyword evidence="6" id="KW-1185">Reference proteome</keyword>
<dbReference type="OrthoDB" id="8943569at2759"/>
<evidence type="ECO:0000256" key="4">
    <source>
        <dbReference type="ARBA" id="ARBA00023441"/>
    </source>
</evidence>
<dbReference type="SMART" id="SM00126">
    <property type="entry name" value="IL6"/>
    <property type="match status" value="1"/>
</dbReference>
<reference evidence="5" key="1">
    <citation type="thesis" date="2020" institute="ProQuest LLC" country="789 East Eisenhower Parkway, Ann Arbor, MI, USA">
        <title>Comparative Genomics and Chromosome Evolution.</title>
        <authorList>
            <person name="Mudd A.B."/>
        </authorList>
    </citation>
    <scope>NUCLEOTIDE SEQUENCE</scope>
    <source>
        <strain evidence="5">Female2</strain>
        <tissue evidence="5">Blood</tissue>
    </source>
</reference>
<dbReference type="InterPro" id="IPR009079">
    <property type="entry name" value="4_helix_cytokine-like_core"/>
</dbReference>
<dbReference type="AlphaFoldDB" id="A0A8T2JI74"/>
<protein>
    <recommendedName>
        <fullName evidence="2">Interleukin-6</fullName>
    </recommendedName>
</protein>
<dbReference type="PRINTS" id="PR00434">
    <property type="entry name" value="INTERLEUKIN6"/>
</dbReference>
<comment type="function">
    <text evidence="4">Cytokine with a wide variety of biological functions in immunity, tissue regeneration, and metabolism. Binds to IL6R, then the complex associates to the signaling subunit IL6ST/gp130 to trigger the intracellular IL6-signaling pathway. The interaction with the membrane-bound IL6R and IL6ST stimulates 'classic signaling', whereas the binding of IL6 and soluble IL6R to IL6ST stimulates 'trans-signaling'. Alternatively, 'cluster signaling' occurs when membrane-bound IL6:IL6R complexes on transmitter cells activate IL6ST receptors on neighboring receiver cells.</text>
</comment>
<dbReference type="PANTHER" id="PTHR48494:SF1">
    <property type="entry name" value="INTERLEUKIN-6"/>
    <property type="match status" value="1"/>
</dbReference>
<dbReference type="PANTHER" id="PTHR48494">
    <property type="entry name" value="INTERLEUKIN-6"/>
    <property type="match status" value="1"/>
</dbReference>
<name>A0A8T2JI74_9PIPI</name>
<evidence type="ECO:0000256" key="1">
    <source>
        <dbReference type="ARBA" id="ARBA00007432"/>
    </source>
</evidence>
<dbReference type="GO" id="GO:0005138">
    <property type="term" value="F:interleukin-6 receptor binding"/>
    <property type="evidence" value="ECO:0007669"/>
    <property type="project" value="InterPro"/>
</dbReference>
<dbReference type="GO" id="GO:0005615">
    <property type="term" value="C:extracellular space"/>
    <property type="evidence" value="ECO:0007669"/>
    <property type="project" value="InterPro"/>
</dbReference>